<dbReference type="SMART" id="SM00409">
    <property type="entry name" value="IG"/>
    <property type="match status" value="3"/>
</dbReference>
<dbReference type="Proteomes" id="UP000675881">
    <property type="component" value="Chromosome 7"/>
</dbReference>
<dbReference type="InterPro" id="IPR013106">
    <property type="entry name" value="Ig_V-set"/>
</dbReference>
<name>A0A7R8D1Z7_LEPSM</name>
<evidence type="ECO:0000313" key="5">
    <source>
        <dbReference type="Proteomes" id="UP000675881"/>
    </source>
</evidence>
<organism evidence="4 5">
    <name type="scientific">Lepeophtheirus salmonis</name>
    <name type="common">Salmon louse</name>
    <name type="synonym">Caligus salmonis</name>
    <dbReference type="NCBI Taxonomy" id="72036"/>
    <lineage>
        <taxon>Eukaryota</taxon>
        <taxon>Metazoa</taxon>
        <taxon>Ecdysozoa</taxon>
        <taxon>Arthropoda</taxon>
        <taxon>Crustacea</taxon>
        <taxon>Multicrustacea</taxon>
        <taxon>Hexanauplia</taxon>
        <taxon>Copepoda</taxon>
        <taxon>Siphonostomatoida</taxon>
        <taxon>Caligidae</taxon>
        <taxon>Lepeophtheirus</taxon>
    </lineage>
</organism>
<gene>
    <name evidence="4" type="ORF">LSAA_12636</name>
</gene>
<keyword evidence="2" id="KW-0812">Transmembrane</keyword>
<feature type="transmembrane region" description="Helical" evidence="2">
    <location>
        <begin position="650"/>
        <end position="676"/>
    </location>
</feature>
<evidence type="ECO:0000256" key="1">
    <source>
        <dbReference type="SAM" id="MobiDB-lite"/>
    </source>
</evidence>
<dbReference type="PANTHER" id="PTHR23278">
    <property type="entry name" value="SIDESTEP PROTEIN"/>
    <property type="match status" value="1"/>
</dbReference>
<dbReference type="Pfam" id="PF07686">
    <property type="entry name" value="V-set"/>
    <property type="match status" value="1"/>
</dbReference>
<feature type="compositionally biased region" description="Polar residues" evidence="1">
    <location>
        <begin position="719"/>
        <end position="740"/>
    </location>
</feature>
<sequence length="834" mass="92826">MIYGDKLFFVVLILLIKYSEGIKKKNTPTTFSELGESEVIPVRNVSGILGQSTQLPCDTNPSSSDHPLLLVIWFKDEATDDPIYSYDVRGNNVEIGRHWNDAVNLGARAHFEEKDKPISTLVIDDLREKDGGTYRCRVDFRHAPTKNYKINLNIIIPPGKPLIHNERGILLEENKFGPYNEGSELFLTCSVSGEWHPKPKIYWYRDGSKVPESFISSAVLEVNKNRGDVVSSTYMVGIVQRCDVDSEFTCLASNTNMTQASKVTRILRMNLLPLHVHISSQRIALSAGSVYDIHCKTFGSRPSSHVTWWLGNVRLLDESSKTSKDGNVTERSTLSSENIKEREDVYFECAIQSKPRFHKLTWKFNGIDIHQDLREGIIMGNQSLVLQGLSRNATGTYHCMASNIEGNALSNPVELNIKYKPVCADDQKMVYGIAHGEIASINCSVNSEPSNNLRFHWTFNSSSEINFLPESRYTQIGTTSRLVYSLNTGRDYGTILCWAENELGVQSEPCVFHLIPAVPPVEPLDCLIENVTSNGLSISCRAGFDGGVPQTFVMEIRSYNTGEVIRNFSSVSPRFMVDNLESGAQYELELFSYNAKGKSKVVKIIETTKKDTSLRDVKFSFSAESTLGEQGELKPLSTLPEKQGSFERAWLHPILTIVGGIGSALILVSLVIILALKFRCAMRRNSPNSSLHEHTWKTDNSDSSKSLSMIDNQEVDDLFQSSPGTAGDNDGTNTAATSFSVSNPHSSLRFPIQLLQSFPSPPETTSFAVSALALDLGSYPEIEVRSRSGTSSMDPIESEILLPPPAECLYTLPRKKPLDNDNSKPRRSVRFDDI</sequence>
<dbReference type="PROSITE" id="PS50835">
    <property type="entry name" value="IG_LIKE"/>
    <property type="match status" value="4"/>
</dbReference>
<proteinExistence type="predicted"/>
<dbReference type="SUPFAM" id="SSF48726">
    <property type="entry name" value="Immunoglobulin"/>
    <property type="match status" value="4"/>
</dbReference>
<dbReference type="InterPro" id="IPR007110">
    <property type="entry name" value="Ig-like_dom"/>
</dbReference>
<evidence type="ECO:0000256" key="2">
    <source>
        <dbReference type="SAM" id="Phobius"/>
    </source>
</evidence>
<evidence type="ECO:0000256" key="3">
    <source>
        <dbReference type="SAM" id="SignalP"/>
    </source>
</evidence>
<feature type="compositionally biased region" description="Basic and acidic residues" evidence="1">
    <location>
        <begin position="691"/>
        <end position="702"/>
    </location>
</feature>
<evidence type="ECO:0000313" key="4">
    <source>
        <dbReference type="EMBL" id="CAF3000703.1"/>
    </source>
</evidence>
<keyword evidence="5" id="KW-1185">Reference proteome</keyword>
<dbReference type="AlphaFoldDB" id="A0A7R8D1Z7"/>
<dbReference type="SUPFAM" id="SSF49265">
    <property type="entry name" value="Fibronectin type III"/>
    <property type="match status" value="1"/>
</dbReference>
<feature type="compositionally biased region" description="Basic and acidic residues" evidence="1">
    <location>
        <begin position="816"/>
        <end position="834"/>
    </location>
</feature>
<keyword evidence="3" id="KW-0732">Signal</keyword>
<dbReference type="InterPro" id="IPR036116">
    <property type="entry name" value="FN3_sf"/>
</dbReference>
<dbReference type="EMBL" id="HG994586">
    <property type="protein sequence ID" value="CAF3000703.1"/>
    <property type="molecule type" value="Genomic_DNA"/>
</dbReference>
<feature type="signal peptide" evidence="3">
    <location>
        <begin position="1"/>
        <end position="21"/>
    </location>
</feature>
<dbReference type="InterPro" id="IPR003599">
    <property type="entry name" value="Ig_sub"/>
</dbReference>
<feature type="region of interest" description="Disordered" evidence="1">
    <location>
        <begin position="718"/>
        <end position="740"/>
    </location>
</feature>
<keyword evidence="2" id="KW-0472">Membrane</keyword>
<dbReference type="CDD" id="cd00096">
    <property type="entry name" value="Ig"/>
    <property type="match status" value="1"/>
</dbReference>
<feature type="chain" id="PRO_5043949699" evidence="3">
    <location>
        <begin position="22"/>
        <end position="834"/>
    </location>
</feature>
<keyword evidence="2" id="KW-1133">Transmembrane helix</keyword>
<dbReference type="InterPro" id="IPR036179">
    <property type="entry name" value="Ig-like_dom_sf"/>
</dbReference>
<dbReference type="PANTHER" id="PTHR23278:SF19">
    <property type="entry name" value="OBSCURIN"/>
    <property type="match status" value="1"/>
</dbReference>
<dbReference type="InterPro" id="IPR003961">
    <property type="entry name" value="FN3_dom"/>
</dbReference>
<dbReference type="CDD" id="cd00063">
    <property type="entry name" value="FN3"/>
    <property type="match status" value="1"/>
</dbReference>
<reference evidence="4" key="1">
    <citation type="submission" date="2021-02" db="EMBL/GenBank/DDBJ databases">
        <authorList>
            <person name="Bekaert M."/>
        </authorList>
    </citation>
    <scope>NUCLEOTIDE SEQUENCE</scope>
    <source>
        <strain evidence="4">IoA-00</strain>
    </source>
</reference>
<protein>
    <submittedName>
        <fullName evidence="4">(salmon louse) hypothetical protein</fullName>
    </submittedName>
</protein>
<accession>A0A7R8D1Z7</accession>
<dbReference type="PROSITE" id="PS50853">
    <property type="entry name" value="FN3"/>
    <property type="match status" value="1"/>
</dbReference>
<feature type="region of interest" description="Disordered" evidence="1">
    <location>
        <begin position="687"/>
        <end position="706"/>
    </location>
</feature>
<dbReference type="OrthoDB" id="6371899at2759"/>
<dbReference type="InterPro" id="IPR013783">
    <property type="entry name" value="Ig-like_fold"/>
</dbReference>
<feature type="region of interest" description="Disordered" evidence="1">
    <location>
        <begin position="811"/>
        <end position="834"/>
    </location>
</feature>
<dbReference type="Pfam" id="PF13927">
    <property type="entry name" value="Ig_3"/>
    <property type="match status" value="2"/>
</dbReference>
<dbReference type="Gene3D" id="2.60.40.10">
    <property type="entry name" value="Immunoglobulins"/>
    <property type="match status" value="6"/>
</dbReference>